<dbReference type="Gene3D" id="3.40.50.1970">
    <property type="match status" value="1"/>
</dbReference>
<evidence type="ECO:0000313" key="4">
    <source>
        <dbReference type="EMBL" id="EJZ83707.1"/>
    </source>
</evidence>
<dbReference type="GO" id="GO:0008106">
    <property type="term" value="F:alcohol dehydrogenase (NADP+) activity"/>
    <property type="evidence" value="ECO:0007669"/>
    <property type="project" value="TreeGrafter"/>
</dbReference>
<proteinExistence type="predicted"/>
<dbReference type="Pfam" id="PF25137">
    <property type="entry name" value="ADH_Fe_C"/>
    <property type="match status" value="1"/>
</dbReference>
<dbReference type="PANTHER" id="PTHR43633">
    <property type="entry name" value="ALCOHOL DEHYDROGENASE YQHD"/>
    <property type="match status" value="1"/>
</dbReference>
<dbReference type="SUPFAM" id="SSF56796">
    <property type="entry name" value="Dehydroquinate synthase-like"/>
    <property type="match status" value="1"/>
</dbReference>
<dbReference type="InterPro" id="IPR001670">
    <property type="entry name" value="ADH_Fe/GldA"/>
</dbReference>
<evidence type="ECO:0000259" key="2">
    <source>
        <dbReference type="Pfam" id="PF00465"/>
    </source>
</evidence>
<dbReference type="InterPro" id="IPR056798">
    <property type="entry name" value="ADH_Fe_C"/>
</dbReference>
<dbReference type="Gene3D" id="1.20.1090.10">
    <property type="entry name" value="Dehydroquinate synthase-like - alpha domain"/>
    <property type="match status" value="1"/>
</dbReference>
<dbReference type="Proteomes" id="UP000006069">
    <property type="component" value="Unassembled WGS sequence"/>
</dbReference>
<keyword evidence="5" id="KW-1185">Reference proteome</keyword>
<dbReference type="eggNOG" id="COG1979">
    <property type="taxonomic scope" value="Bacteria"/>
</dbReference>
<evidence type="ECO:0000313" key="5">
    <source>
        <dbReference type="Proteomes" id="UP000006069"/>
    </source>
</evidence>
<reference evidence="4 5" key="1">
    <citation type="submission" date="2012-08" db="EMBL/GenBank/DDBJ databases">
        <title>The Genome Sequence of Slackia piriformis YIT 12062.</title>
        <authorList>
            <consortium name="The Broad Institute Genome Sequencing Platform"/>
            <person name="Earl A."/>
            <person name="Ward D."/>
            <person name="Feldgarden M."/>
            <person name="Gevers D."/>
            <person name="Morotomi M."/>
            <person name="Walker B."/>
            <person name="Young S.K."/>
            <person name="Zeng Q."/>
            <person name="Gargeya S."/>
            <person name="Fitzgerald M."/>
            <person name="Haas B."/>
            <person name="Abouelleil A."/>
            <person name="Alvarado L."/>
            <person name="Arachchi H.M."/>
            <person name="Berlin A.M."/>
            <person name="Chapman S.B."/>
            <person name="Goldberg J."/>
            <person name="Griggs A."/>
            <person name="Gujja S."/>
            <person name="Hansen M."/>
            <person name="Howarth C."/>
            <person name="Imamovic A."/>
            <person name="Larimer J."/>
            <person name="McCowen C."/>
            <person name="Montmayeur A."/>
            <person name="Murphy C."/>
            <person name="Neiman D."/>
            <person name="Pearson M."/>
            <person name="Priest M."/>
            <person name="Roberts A."/>
            <person name="Saif S."/>
            <person name="Shea T."/>
            <person name="Sisk P."/>
            <person name="Sykes S."/>
            <person name="Wortman J."/>
            <person name="Nusbaum C."/>
            <person name="Birren B."/>
        </authorList>
    </citation>
    <scope>NUCLEOTIDE SEQUENCE [LARGE SCALE GENOMIC DNA]</scope>
    <source>
        <strain evidence="4 5">YIT 12062</strain>
    </source>
</reference>
<dbReference type="InParanoid" id="K0YJD5"/>
<comment type="caution">
    <text evidence="4">The sequence shown here is derived from an EMBL/GenBank/DDBJ whole genome shotgun (WGS) entry which is preliminary data.</text>
</comment>
<dbReference type="Pfam" id="PF00465">
    <property type="entry name" value="Fe-ADH"/>
    <property type="match status" value="1"/>
</dbReference>
<dbReference type="RefSeq" id="WP_009139426.1">
    <property type="nucleotide sequence ID" value="NZ_JH815198.1"/>
</dbReference>
<dbReference type="OrthoDB" id="323926at2"/>
<dbReference type="PATRIC" id="fig|742818.3.peg.1286"/>
<evidence type="ECO:0000259" key="3">
    <source>
        <dbReference type="Pfam" id="PF25137"/>
    </source>
</evidence>
<name>K0YJD5_9ACTN</name>
<dbReference type="EMBL" id="ADMD01000007">
    <property type="protein sequence ID" value="EJZ83707.1"/>
    <property type="molecule type" value="Genomic_DNA"/>
</dbReference>
<protein>
    <submittedName>
        <fullName evidence="4">Uncharacterized protein</fullName>
    </submittedName>
</protein>
<dbReference type="AlphaFoldDB" id="K0YJD5"/>
<sequence length="414" mass="44530">MNNFTYYSPTEFVFGRGVEEGIGKRAAEKGFQRALIVYGKGSVVRSGLLDRVKASLDAAGVAHVEFAGIRPNPEVESVREGIRIVREKGIDLILPIGGGSVIDCAKAVAFGALHDGDVWDFFCGKAQVTQALPIFCVLTIPAAGSEASSSCVISNDEIHAKRGTNGDAFRPMVAFMNPEITFSLPAYQTAAGVTDMIAHICERWFSGVGAVRVTDNIAAGLIRTLMAAAPCVLDNPEDYDARADIMWAGMLAHNDIAGCGRALNPTGRAGGWESHGLEHELSAFDTSITHGAGLAVVMPAWMRYVWREDPSRFLQFALDVFDIEPIDDTDEAVEDAVTAAIDELQAFFVDMGMPKTMGELGLRVEDLDAVIETLHATKGDVFGAFKPLTMDDARAIYESAFNDPALPCTEDAEE</sequence>
<feature type="domain" description="Fe-containing alcohol dehydrogenase-like C-terminal" evidence="3">
    <location>
        <begin position="189"/>
        <end position="401"/>
    </location>
</feature>
<organism evidence="4 5">
    <name type="scientific">Slackia piriformis YIT 12062</name>
    <dbReference type="NCBI Taxonomy" id="742818"/>
    <lineage>
        <taxon>Bacteria</taxon>
        <taxon>Bacillati</taxon>
        <taxon>Actinomycetota</taxon>
        <taxon>Coriobacteriia</taxon>
        <taxon>Eggerthellales</taxon>
        <taxon>Eggerthellaceae</taxon>
        <taxon>Slackia</taxon>
    </lineage>
</organism>
<dbReference type="GO" id="GO:0005829">
    <property type="term" value="C:cytosol"/>
    <property type="evidence" value="ECO:0007669"/>
    <property type="project" value="TreeGrafter"/>
</dbReference>
<dbReference type="HOGENOM" id="CLU_007207_0_4_11"/>
<gene>
    <name evidence="4" type="ORF">HMPREF9451_01228</name>
</gene>
<dbReference type="GO" id="GO:0046872">
    <property type="term" value="F:metal ion binding"/>
    <property type="evidence" value="ECO:0007669"/>
    <property type="project" value="InterPro"/>
</dbReference>
<accession>K0YJD5</accession>
<feature type="domain" description="Alcohol dehydrogenase iron-type/glycerol dehydrogenase GldA" evidence="2">
    <location>
        <begin position="9"/>
        <end position="178"/>
    </location>
</feature>
<dbReference type="PANTHER" id="PTHR43633:SF1">
    <property type="entry name" value="ALCOHOL DEHYDROGENASE YQHD"/>
    <property type="match status" value="1"/>
</dbReference>
<dbReference type="GO" id="GO:1990002">
    <property type="term" value="F:methylglyoxal reductase (NADPH) (acetol producing) activity"/>
    <property type="evidence" value="ECO:0007669"/>
    <property type="project" value="TreeGrafter"/>
</dbReference>
<evidence type="ECO:0000256" key="1">
    <source>
        <dbReference type="ARBA" id="ARBA00023002"/>
    </source>
</evidence>
<dbReference type="GO" id="GO:1990362">
    <property type="term" value="F:butanol dehydrogenase (NAD+) activity"/>
    <property type="evidence" value="ECO:0007669"/>
    <property type="project" value="InterPro"/>
</dbReference>
<keyword evidence="1" id="KW-0560">Oxidoreductase</keyword>
<dbReference type="CDD" id="cd08187">
    <property type="entry name" value="BDH"/>
    <property type="match status" value="1"/>
</dbReference>
<dbReference type="FunFam" id="3.40.50.1970:FF:000003">
    <property type="entry name" value="Alcohol dehydrogenase, iron-containing"/>
    <property type="match status" value="1"/>
</dbReference>
<dbReference type="InterPro" id="IPR044731">
    <property type="entry name" value="BDH-like"/>
</dbReference>